<evidence type="ECO:0008006" key="3">
    <source>
        <dbReference type="Google" id="ProtNLM"/>
    </source>
</evidence>
<proteinExistence type="predicted"/>
<evidence type="ECO:0000313" key="1">
    <source>
        <dbReference type="EMBL" id="KGH31220.1"/>
    </source>
</evidence>
<dbReference type="Proteomes" id="UP000029553">
    <property type="component" value="Unassembled WGS sequence"/>
</dbReference>
<name>A0A096H1B7_COMTE</name>
<protein>
    <recommendedName>
        <fullName evidence="3">Peptidase C39 domain-containing protein</fullName>
    </recommendedName>
</protein>
<comment type="caution">
    <text evidence="1">The sequence shown here is derived from an EMBL/GenBank/DDBJ whole genome shotgun (WGS) entry which is preliminary data.</text>
</comment>
<dbReference type="AlphaFoldDB" id="A0A096H1B7"/>
<accession>A0A096H1B7</accession>
<dbReference type="EMBL" id="AWOR01000026">
    <property type="protein sequence ID" value="KGH31220.1"/>
    <property type="molecule type" value="Genomic_DNA"/>
</dbReference>
<reference evidence="1 2" key="1">
    <citation type="submission" date="2013-09" db="EMBL/GenBank/DDBJ databases">
        <title>High correlation between genotypes and phenotypes of environmental bacteria Comamonas testosteroni strains.</title>
        <authorList>
            <person name="Liu L."/>
            <person name="Zhu W."/>
            <person name="Xia X."/>
            <person name="Xu B."/>
            <person name="Luo M."/>
            <person name="Wang G."/>
        </authorList>
    </citation>
    <scope>NUCLEOTIDE SEQUENCE [LARGE SCALE GENOMIC DNA]</scope>
    <source>
        <strain evidence="1 2">JL40</strain>
    </source>
</reference>
<organism evidence="1 2">
    <name type="scientific">Comamonas testosteroni</name>
    <name type="common">Pseudomonas testosteroni</name>
    <dbReference type="NCBI Taxonomy" id="285"/>
    <lineage>
        <taxon>Bacteria</taxon>
        <taxon>Pseudomonadati</taxon>
        <taxon>Pseudomonadota</taxon>
        <taxon>Betaproteobacteria</taxon>
        <taxon>Burkholderiales</taxon>
        <taxon>Comamonadaceae</taxon>
        <taxon>Comamonas</taxon>
    </lineage>
</organism>
<sequence>MQGQRFAMHSQLRVGRLGALAHGDKLLLRQGESDMACGHHCVLMALMLLGVVSRDALYEDEPDGRLVEVCAIGQSRYFTGCSATQLKEQFAPFAEQVHCRPLRRDLEARTVAALESDHVCLVRFTSPSYSHWVLAVGVMYVKGKPHSLLVLDPLMDSVPLTPWNALLEHWGSKKLRNTNARWSEKATLEKVVQVGLRSRRGTAIPLA</sequence>
<evidence type="ECO:0000313" key="2">
    <source>
        <dbReference type="Proteomes" id="UP000029553"/>
    </source>
</evidence>
<gene>
    <name evidence="1" type="ORF">P353_06825</name>
</gene>